<feature type="compositionally biased region" description="Polar residues" evidence="1">
    <location>
        <begin position="1"/>
        <end position="16"/>
    </location>
</feature>
<dbReference type="KEGG" id="rhy:RD110_10885"/>
<sequence>MTTKKLLNSAGRQQVGLQPAPYGPKPLKELLPNAAGGVGRKFAKDPAYQFEHPKKFCNSMHGVAPQNYPWLHLRPNTRTGT</sequence>
<dbReference type="EMBL" id="CP019236">
    <property type="protein sequence ID" value="APW37632.1"/>
    <property type="molecule type" value="Genomic_DNA"/>
</dbReference>
<keyword evidence="3" id="KW-1185">Reference proteome</keyword>
<accession>A0A1P8JV63</accession>
<gene>
    <name evidence="2" type="ORF">RD110_10885</name>
</gene>
<dbReference type="STRING" id="1842727.RD110_10885"/>
<dbReference type="RefSeq" id="WP_076199349.1">
    <property type="nucleotide sequence ID" value="NZ_CP019236.1"/>
</dbReference>
<feature type="region of interest" description="Disordered" evidence="1">
    <location>
        <begin position="1"/>
        <end position="25"/>
    </location>
</feature>
<evidence type="ECO:0000256" key="1">
    <source>
        <dbReference type="SAM" id="MobiDB-lite"/>
    </source>
</evidence>
<protein>
    <submittedName>
        <fullName evidence="2">Uncharacterized protein</fullName>
    </submittedName>
</protein>
<reference evidence="2 3" key="1">
    <citation type="submission" date="2017-01" db="EMBL/GenBank/DDBJ databases">
        <authorList>
            <person name="Mah S.A."/>
            <person name="Swanson W.J."/>
            <person name="Moy G.W."/>
            <person name="Vacquier V.D."/>
        </authorList>
    </citation>
    <scope>NUCLEOTIDE SEQUENCE [LARGE SCALE GENOMIC DNA]</scope>
    <source>
        <strain evidence="2 3">DCY110</strain>
    </source>
</reference>
<evidence type="ECO:0000313" key="2">
    <source>
        <dbReference type="EMBL" id="APW37632.1"/>
    </source>
</evidence>
<evidence type="ECO:0000313" key="3">
    <source>
        <dbReference type="Proteomes" id="UP000186609"/>
    </source>
</evidence>
<proteinExistence type="predicted"/>
<dbReference type="Proteomes" id="UP000186609">
    <property type="component" value="Chromosome"/>
</dbReference>
<dbReference type="AlphaFoldDB" id="A0A1P8JV63"/>
<organism evidence="2 3">
    <name type="scientific">Rhodoferax koreensis</name>
    <dbReference type="NCBI Taxonomy" id="1842727"/>
    <lineage>
        <taxon>Bacteria</taxon>
        <taxon>Pseudomonadati</taxon>
        <taxon>Pseudomonadota</taxon>
        <taxon>Betaproteobacteria</taxon>
        <taxon>Burkholderiales</taxon>
        <taxon>Comamonadaceae</taxon>
        <taxon>Rhodoferax</taxon>
    </lineage>
</organism>
<name>A0A1P8JV63_9BURK</name>